<accession>A0A1H1PYY8</accession>
<dbReference type="AlphaFoldDB" id="A0A1H1PYY8"/>
<dbReference type="SUPFAM" id="SSF55961">
    <property type="entry name" value="Bet v1-like"/>
    <property type="match status" value="1"/>
</dbReference>
<proteinExistence type="predicted"/>
<dbReference type="Gene3D" id="3.30.530.20">
    <property type="match status" value="1"/>
</dbReference>
<evidence type="ECO:0000313" key="1">
    <source>
        <dbReference type="EMBL" id="SDS15929.1"/>
    </source>
</evidence>
<keyword evidence="2" id="KW-1185">Reference proteome</keyword>
<protein>
    <recommendedName>
        <fullName evidence="3">DUF4287 domain-containing protein</fullName>
    </recommendedName>
</protein>
<dbReference type="EMBL" id="LT629772">
    <property type="protein sequence ID" value="SDS15929.1"/>
    <property type="molecule type" value="Genomic_DNA"/>
</dbReference>
<reference evidence="1 2" key="1">
    <citation type="submission" date="2016-10" db="EMBL/GenBank/DDBJ databases">
        <authorList>
            <person name="de Groot N.N."/>
        </authorList>
    </citation>
    <scope>NUCLEOTIDE SEQUENCE [LARGE SCALE GENOMIC DNA]</scope>
    <source>
        <strain evidence="1 2">DSM 21800</strain>
    </source>
</reference>
<dbReference type="OrthoDB" id="3837807at2"/>
<gene>
    <name evidence="1" type="ORF">SAMN04489812_1062</name>
</gene>
<name>A0A1H1PYY8_9ACTN</name>
<sequence length="202" mass="22275">MNASKRSKALVAASGRDYPEWFDLLDRWGASGRPYAEISDWLTGQGLSSWWAQKLIIEYEQARGVRRAGARPDGSYTAGASKTIAADAEQVFAAFVEPLTRASQDRDSQDRDSWLHGISVHGRVLPTPTLTERTTTAPRSAHFDIDGGPRRLHLTIAASGPGKVTVAVEESGLDDPETVEPTKQAWRLRLDRLKQIVQSHQV</sequence>
<dbReference type="RefSeq" id="WP_091520997.1">
    <property type="nucleotide sequence ID" value="NZ_LT629772.1"/>
</dbReference>
<dbReference type="InterPro" id="IPR023393">
    <property type="entry name" value="START-like_dom_sf"/>
</dbReference>
<dbReference type="Proteomes" id="UP000199103">
    <property type="component" value="Chromosome I"/>
</dbReference>
<evidence type="ECO:0008006" key="3">
    <source>
        <dbReference type="Google" id="ProtNLM"/>
    </source>
</evidence>
<dbReference type="STRING" id="630515.SAMN04489812_1062"/>
<organism evidence="1 2">
    <name type="scientific">Microlunatus soli</name>
    <dbReference type="NCBI Taxonomy" id="630515"/>
    <lineage>
        <taxon>Bacteria</taxon>
        <taxon>Bacillati</taxon>
        <taxon>Actinomycetota</taxon>
        <taxon>Actinomycetes</taxon>
        <taxon>Propionibacteriales</taxon>
        <taxon>Propionibacteriaceae</taxon>
        <taxon>Microlunatus</taxon>
    </lineage>
</organism>
<evidence type="ECO:0000313" key="2">
    <source>
        <dbReference type="Proteomes" id="UP000199103"/>
    </source>
</evidence>